<keyword evidence="3" id="KW-1185">Reference proteome</keyword>
<organism evidence="2 3">
    <name type="scientific">Uncinocarpus reesii (strain UAMH 1704)</name>
    <dbReference type="NCBI Taxonomy" id="336963"/>
    <lineage>
        <taxon>Eukaryota</taxon>
        <taxon>Fungi</taxon>
        <taxon>Dikarya</taxon>
        <taxon>Ascomycota</taxon>
        <taxon>Pezizomycotina</taxon>
        <taxon>Eurotiomycetes</taxon>
        <taxon>Eurotiomycetidae</taxon>
        <taxon>Onygenales</taxon>
        <taxon>Onygenaceae</taxon>
        <taxon>Uncinocarpus</taxon>
    </lineage>
</organism>
<sequence>MVPFRSSRTRSQALAENAPNRTRAGQIDHDVFEGLPVRRWSRQRTTFSQTPKVEVLDTGTAGSHALPELPMPKDSQLLTPLSRSLLRAARAGCTYIKAVRKDPDTNGKEPKGEDSVGSTNYERTFTAVKWSTIPRRLEPPEAEFLAKRRPGLRSLYGAAGAAITNAGPGIANAGNQVQMRKTKFKKVDAVTGSVIIYEAWVPEGHRVEGEIADEAEITAENPEATIVSAAPAPGTVVEGVGIVDQEGVVVAEPEGSMVAVVRKRNPPPKRKAKGFSKGKRKKVMFSHDGADPSHASEGSGQAVTGQAQDSSSQRSDQPGKDAAGDEEEDEEDDGDGSEEEEEYGDESKPQTKSEAVPAPPELEDKRQGVSGMNPPDKSSSPELPLSKAVTERAETAAAGSNLHTLSTDMEKAEASDMVSPSELAIDTQLAPQISEQEVENQQKVESASDKPPTPSQEDKTSDKPQHTPPPSMEAERTPASIVAPTPMEEERTPATEPLQASRERTSSVMDTGPVRFEDGEVDLLGSLEASLDNPPQTFEEDKPSQEREKEDGKVEEADVTMTG</sequence>
<dbReference type="STRING" id="336963.C4JE48"/>
<feature type="compositionally biased region" description="Acidic residues" evidence="1">
    <location>
        <begin position="324"/>
        <end position="344"/>
    </location>
</feature>
<name>C4JE48_UNCRE</name>
<feature type="compositionally biased region" description="Polar residues" evidence="1">
    <location>
        <begin position="429"/>
        <end position="439"/>
    </location>
</feature>
<dbReference type="OrthoDB" id="275715at2759"/>
<dbReference type="EMBL" id="CH476615">
    <property type="protein sequence ID" value="EEP75642.1"/>
    <property type="molecule type" value="Genomic_DNA"/>
</dbReference>
<dbReference type="Proteomes" id="UP000002058">
    <property type="component" value="Unassembled WGS sequence"/>
</dbReference>
<protein>
    <submittedName>
        <fullName evidence="2">Uncharacterized protein</fullName>
    </submittedName>
</protein>
<dbReference type="HOGENOM" id="CLU_012317_1_0_1"/>
<feature type="compositionally biased region" description="Polar residues" evidence="1">
    <location>
        <begin position="296"/>
        <end position="305"/>
    </location>
</feature>
<accession>C4JE48</accession>
<evidence type="ECO:0000256" key="1">
    <source>
        <dbReference type="SAM" id="MobiDB-lite"/>
    </source>
</evidence>
<dbReference type="eggNOG" id="ENOG502S36A">
    <property type="taxonomic scope" value="Eukaryota"/>
</dbReference>
<feature type="compositionally biased region" description="Basic residues" evidence="1">
    <location>
        <begin position="262"/>
        <end position="284"/>
    </location>
</feature>
<proteinExistence type="predicted"/>
<feature type="compositionally biased region" description="Low complexity" evidence="1">
    <location>
        <begin position="306"/>
        <end position="316"/>
    </location>
</feature>
<dbReference type="KEGG" id="ure:UREG_00488"/>
<evidence type="ECO:0000313" key="2">
    <source>
        <dbReference type="EMBL" id="EEP75642.1"/>
    </source>
</evidence>
<feature type="compositionally biased region" description="Basic and acidic residues" evidence="1">
    <location>
        <begin position="456"/>
        <end position="465"/>
    </location>
</feature>
<dbReference type="GeneID" id="8437286"/>
<dbReference type="RefSeq" id="XP_002540975.1">
    <property type="nucleotide sequence ID" value="XM_002540929.1"/>
</dbReference>
<gene>
    <name evidence="2" type="ORF">UREG_00488</name>
</gene>
<dbReference type="AlphaFoldDB" id="C4JE48"/>
<feature type="region of interest" description="Disordered" evidence="1">
    <location>
        <begin position="1"/>
        <end position="25"/>
    </location>
</feature>
<dbReference type="OMA" id="EYAWRRT"/>
<feature type="region of interest" description="Disordered" evidence="1">
    <location>
        <begin position="262"/>
        <end position="563"/>
    </location>
</feature>
<dbReference type="InParanoid" id="C4JE48"/>
<dbReference type="VEuPathDB" id="FungiDB:UREG_00488"/>
<reference evidence="3" key="1">
    <citation type="journal article" date="2009" name="Genome Res.">
        <title>Comparative genomic analyses of the human fungal pathogens Coccidioides and their relatives.</title>
        <authorList>
            <person name="Sharpton T.J."/>
            <person name="Stajich J.E."/>
            <person name="Rounsley S.D."/>
            <person name="Gardner M.J."/>
            <person name="Wortman J.R."/>
            <person name="Jordar V.S."/>
            <person name="Maiti R."/>
            <person name="Kodira C.D."/>
            <person name="Neafsey D.E."/>
            <person name="Zeng Q."/>
            <person name="Hung C.-Y."/>
            <person name="McMahan C."/>
            <person name="Muszewska A."/>
            <person name="Grynberg M."/>
            <person name="Mandel M.A."/>
            <person name="Kellner E.M."/>
            <person name="Barker B.M."/>
            <person name="Galgiani J.N."/>
            <person name="Orbach M.J."/>
            <person name="Kirkland T.N."/>
            <person name="Cole G.T."/>
            <person name="Henn M.R."/>
            <person name="Birren B.W."/>
            <person name="Taylor J.W."/>
        </authorList>
    </citation>
    <scope>NUCLEOTIDE SEQUENCE [LARGE SCALE GENOMIC DNA]</scope>
    <source>
        <strain evidence="3">UAMH 1704</strain>
    </source>
</reference>
<feature type="compositionally biased region" description="Basic and acidic residues" evidence="1">
    <location>
        <begin position="539"/>
        <end position="556"/>
    </location>
</feature>
<evidence type="ECO:0000313" key="3">
    <source>
        <dbReference type="Proteomes" id="UP000002058"/>
    </source>
</evidence>